<dbReference type="InterPro" id="IPR027417">
    <property type="entry name" value="P-loop_NTPase"/>
</dbReference>
<keyword evidence="9" id="KW-0234">DNA repair</keyword>
<dbReference type="GO" id="GO:0003697">
    <property type="term" value="F:single-stranded DNA binding"/>
    <property type="evidence" value="ECO:0007669"/>
    <property type="project" value="UniProtKB-UniRule"/>
</dbReference>
<dbReference type="InterPro" id="IPR018078">
    <property type="entry name" value="DNA-binding_RecF_CS"/>
</dbReference>
<evidence type="ECO:0000256" key="1">
    <source>
        <dbReference type="ARBA" id="ARBA00004496"/>
    </source>
</evidence>
<dbReference type="SMART" id="SM00382">
    <property type="entry name" value="AAA"/>
    <property type="match status" value="1"/>
</dbReference>
<evidence type="ECO:0000256" key="7">
    <source>
        <dbReference type="ARBA" id="ARBA00022840"/>
    </source>
</evidence>
<dbReference type="HAMAP" id="MF_00365">
    <property type="entry name" value="RecF"/>
    <property type="match status" value="1"/>
</dbReference>
<accession>A0A839UWZ3</accession>
<dbReference type="NCBIfam" id="TIGR00611">
    <property type="entry name" value="recf"/>
    <property type="match status" value="1"/>
</dbReference>
<dbReference type="AlphaFoldDB" id="A0A839UWZ3"/>
<dbReference type="GO" id="GO:0005524">
    <property type="term" value="F:ATP binding"/>
    <property type="evidence" value="ECO:0007669"/>
    <property type="project" value="UniProtKB-UniRule"/>
</dbReference>
<keyword evidence="6 9" id="KW-0547">Nucleotide-binding</keyword>
<evidence type="ECO:0000256" key="4">
    <source>
        <dbReference type="ARBA" id="ARBA00022490"/>
    </source>
</evidence>
<keyword evidence="9" id="KW-0227">DNA damage</keyword>
<keyword evidence="12" id="KW-1185">Reference proteome</keyword>
<proteinExistence type="inferred from homology"/>
<dbReference type="RefSeq" id="WP_183275379.1">
    <property type="nucleotide sequence ID" value="NZ_JACHXV010000012.1"/>
</dbReference>
<dbReference type="PANTHER" id="PTHR32182">
    <property type="entry name" value="DNA REPLICATION AND REPAIR PROTEIN RECF"/>
    <property type="match status" value="1"/>
</dbReference>
<reference evidence="11 12" key="1">
    <citation type="submission" date="2020-08" db="EMBL/GenBank/DDBJ databases">
        <title>Genomic Encyclopedia of Type Strains, Phase III (KMG-III): the genomes of soil and plant-associated and newly described type strains.</title>
        <authorList>
            <person name="Whitman W."/>
        </authorList>
    </citation>
    <scope>NUCLEOTIDE SEQUENCE [LARGE SCALE GENOMIC DNA]</scope>
    <source>
        <strain evidence="11 12">CECT 8088</strain>
    </source>
</reference>
<dbReference type="SUPFAM" id="SSF52540">
    <property type="entry name" value="P-loop containing nucleoside triphosphate hydrolases"/>
    <property type="match status" value="1"/>
</dbReference>
<dbReference type="Gene3D" id="1.20.1050.90">
    <property type="entry name" value="RecF/RecN/SMC, N-terminal domain"/>
    <property type="match status" value="1"/>
</dbReference>
<dbReference type="InterPro" id="IPR042174">
    <property type="entry name" value="RecF_2"/>
</dbReference>
<comment type="similarity">
    <text evidence="2 9">Belongs to the RecF family.</text>
</comment>
<keyword evidence="7 9" id="KW-0067">ATP-binding</keyword>
<dbReference type="Gene3D" id="3.40.50.300">
    <property type="entry name" value="P-loop containing nucleotide triphosphate hydrolases"/>
    <property type="match status" value="1"/>
</dbReference>
<keyword evidence="4 9" id="KW-0963">Cytoplasm</keyword>
<evidence type="ECO:0000259" key="10">
    <source>
        <dbReference type="SMART" id="SM00382"/>
    </source>
</evidence>
<organism evidence="11 12">
    <name type="scientific">Endobacter medicaginis</name>
    <dbReference type="NCBI Taxonomy" id="1181271"/>
    <lineage>
        <taxon>Bacteria</taxon>
        <taxon>Pseudomonadati</taxon>
        <taxon>Pseudomonadota</taxon>
        <taxon>Alphaproteobacteria</taxon>
        <taxon>Acetobacterales</taxon>
        <taxon>Acetobacteraceae</taxon>
        <taxon>Endobacter</taxon>
    </lineage>
</organism>
<feature type="binding site" evidence="9">
    <location>
        <begin position="31"/>
        <end position="38"/>
    </location>
    <ligand>
        <name>ATP</name>
        <dbReference type="ChEBI" id="CHEBI:30616"/>
    </ligand>
</feature>
<evidence type="ECO:0000313" key="12">
    <source>
        <dbReference type="Proteomes" id="UP000557688"/>
    </source>
</evidence>
<dbReference type="GO" id="GO:0000731">
    <property type="term" value="P:DNA synthesis involved in DNA repair"/>
    <property type="evidence" value="ECO:0007669"/>
    <property type="project" value="TreeGrafter"/>
</dbReference>
<evidence type="ECO:0000256" key="3">
    <source>
        <dbReference type="ARBA" id="ARBA00020170"/>
    </source>
</evidence>
<evidence type="ECO:0000256" key="8">
    <source>
        <dbReference type="ARBA" id="ARBA00023125"/>
    </source>
</evidence>
<feature type="domain" description="AAA+ ATPase" evidence="10">
    <location>
        <begin position="23"/>
        <end position="372"/>
    </location>
</feature>
<evidence type="ECO:0000313" key="11">
    <source>
        <dbReference type="EMBL" id="MBB3174848.1"/>
    </source>
</evidence>
<dbReference type="InterPro" id="IPR001238">
    <property type="entry name" value="DNA-binding_RecF"/>
</dbReference>
<evidence type="ECO:0000256" key="6">
    <source>
        <dbReference type="ARBA" id="ARBA00022741"/>
    </source>
</evidence>
<dbReference type="GO" id="GO:0006260">
    <property type="term" value="P:DNA replication"/>
    <property type="evidence" value="ECO:0007669"/>
    <property type="project" value="UniProtKB-UniRule"/>
</dbReference>
<dbReference type="PROSITE" id="PS00617">
    <property type="entry name" value="RECF_1"/>
    <property type="match status" value="1"/>
</dbReference>
<dbReference type="InterPro" id="IPR003395">
    <property type="entry name" value="RecF/RecN/SMC_N"/>
</dbReference>
<dbReference type="GO" id="GO:0006302">
    <property type="term" value="P:double-strand break repair"/>
    <property type="evidence" value="ECO:0007669"/>
    <property type="project" value="TreeGrafter"/>
</dbReference>
<evidence type="ECO:0000256" key="5">
    <source>
        <dbReference type="ARBA" id="ARBA00022705"/>
    </source>
</evidence>
<comment type="function">
    <text evidence="9">The RecF protein is involved in DNA metabolism; it is required for DNA replication and normal SOS inducibility. RecF binds preferentially to single-stranded, linear DNA. It also seems to bind ATP.</text>
</comment>
<gene>
    <name evidence="9" type="primary">recF</name>
    <name evidence="11" type="ORF">FHR90_002695</name>
</gene>
<dbReference type="PANTHER" id="PTHR32182:SF0">
    <property type="entry name" value="DNA REPLICATION AND REPAIR PROTEIN RECF"/>
    <property type="match status" value="1"/>
</dbReference>
<keyword evidence="9" id="KW-0742">SOS response</keyword>
<sequence length="378" mass="39928">MQRLKRLSLTDFRNYARLVWTDPERLVVLSGENGSGKTNLLEAVSLLVPGRGLRGARGGHLLRQQAEPGAQWGVAAVFEQDGQDWRLGTAGDPQRAGRRVFSLDGAAPRNRDEVAERLAAVWLTPQMDRLFSEGASARRRFLDRLVLALEPGHAREVAAHDAALAQRNRLLGGSAVPDPGWLDALEASIARHAVAVTAARADLVRRLNAVASDAAGLLPGMDAFPRPRLALVCAIGERLRSGSALAVEDALRAGLASSRAADRAQGTASIGAHRSDMALVEAATGTDAALASTGQQKTLLIGVVLAHARAITALRGLPPLLLLDEPMVHLDEHRRGALLATLAALPGPVLVSGTDAAVFDALRGRAQFIRVASGELTS</sequence>
<dbReference type="GO" id="GO:0009432">
    <property type="term" value="P:SOS response"/>
    <property type="evidence" value="ECO:0007669"/>
    <property type="project" value="UniProtKB-UniRule"/>
</dbReference>
<dbReference type="EMBL" id="JACHXV010000012">
    <property type="protein sequence ID" value="MBB3174848.1"/>
    <property type="molecule type" value="Genomic_DNA"/>
</dbReference>
<evidence type="ECO:0000256" key="9">
    <source>
        <dbReference type="HAMAP-Rule" id="MF_00365"/>
    </source>
</evidence>
<dbReference type="Pfam" id="PF02463">
    <property type="entry name" value="SMC_N"/>
    <property type="match status" value="1"/>
</dbReference>
<dbReference type="GO" id="GO:0005737">
    <property type="term" value="C:cytoplasm"/>
    <property type="evidence" value="ECO:0007669"/>
    <property type="project" value="UniProtKB-SubCell"/>
</dbReference>
<name>A0A839UWZ3_9PROT</name>
<protein>
    <recommendedName>
        <fullName evidence="3 9">DNA replication and repair protein RecF</fullName>
    </recommendedName>
</protein>
<keyword evidence="8 9" id="KW-0238">DNA-binding</keyword>
<comment type="caution">
    <text evidence="11">The sequence shown here is derived from an EMBL/GenBank/DDBJ whole genome shotgun (WGS) entry which is preliminary data.</text>
</comment>
<keyword evidence="5 9" id="KW-0235">DNA replication</keyword>
<dbReference type="Proteomes" id="UP000557688">
    <property type="component" value="Unassembled WGS sequence"/>
</dbReference>
<evidence type="ECO:0000256" key="2">
    <source>
        <dbReference type="ARBA" id="ARBA00008016"/>
    </source>
</evidence>
<dbReference type="InterPro" id="IPR003593">
    <property type="entry name" value="AAA+_ATPase"/>
</dbReference>
<comment type="subcellular location">
    <subcellularLocation>
        <location evidence="1 9">Cytoplasm</location>
    </subcellularLocation>
</comment>